<evidence type="ECO:0008006" key="4">
    <source>
        <dbReference type="Google" id="ProtNLM"/>
    </source>
</evidence>
<keyword evidence="1" id="KW-0472">Membrane</keyword>
<keyword evidence="1" id="KW-1133">Transmembrane helix</keyword>
<sequence length="567" mass="62691">MSKKPNVSEQTRDLIDQAINRTISDEDFDRLQDAIENSEEALDEYVFAFQVDGILREKALELDSKTIPPIAERVAAQPSHLRWILAFAATLLIGLGFGFSMTRWAPPRDNDAFATQRNANAPRANALDVDVDVKTNQSPPNGSMYVARLVRMTSGVRWGSNSAKPDFLLRTRQGDRIEIEEGMVELEYFTGASIILHSPCRFVTTGGQSGRLESGRVTGKVDGGNFRILTPSANVLDMGTEFGVSLNETSDTDIHVFDGEVRVQSNFDLDASVSPVSLTNGMSARVNRRGQIDRKHEIDQHQFSRDLPQQTTAIANELSLVDLFSADSRGKFALTGVIAPNTGASDRGPWLNLDGPGHRLSNGFCSTEQNPYLDGVFIPSSYGLNVQIDSSGTCVNLPPTTGRTWGPVWSRRRSDESQWAGSVEDYWGTMTLEHVMQRLNQCVTGMIGIHANVGLTFDLDEVRRRGQTPSEFSATTSNLDNSKERITSDSEWRASRRFSADVRVFIDGQLRASQLDFTREDGELPISVTISDQDRFLTVVSTDAGEFDGFDHVVLIDPVLKLKSNDE</sequence>
<organism evidence="2 3">
    <name type="scientific">Aporhodopirellula rubra</name>
    <dbReference type="NCBI Taxonomy" id="980271"/>
    <lineage>
        <taxon>Bacteria</taxon>
        <taxon>Pseudomonadati</taxon>
        <taxon>Planctomycetota</taxon>
        <taxon>Planctomycetia</taxon>
        <taxon>Pirellulales</taxon>
        <taxon>Pirellulaceae</taxon>
        <taxon>Aporhodopirellula</taxon>
    </lineage>
</organism>
<gene>
    <name evidence="2" type="ORF">FHS27_004824</name>
</gene>
<dbReference type="PANTHER" id="PTHR30273:SF2">
    <property type="entry name" value="PROTEIN FECR"/>
    <property type="match status" value="1"/>
</dbReference>
<evidence type="ECO:0000313" key="3">
    <source>
        <dbReference type="Proteomes" id="UP000536179"/>
    </source>
</evidence>
<reference evidence="2 3" key="1">
    <citation type="submission" date="2020-08" db="EMBL/GenBank/DDBJ databases">
        <title>Genomic Encyclopedia of Type Strains, Phase III (KMG-III): the genomes of soil and plant-associated and newly described type strains.</title>
        <authorList>
            <person name="Whitman W."/>
        </authorList>
    </citation>
    <scope>NUCLEOTIDE SEQUENCE [LARGE SCALE GENOMIC DNA]</scope>
    <source>
        <strain evidence="2 3">CECT 8075</strain>
    </source>
</reference>
<name>A0A7W5H8E4_9BACT</name>
<dbReference type="InterPro" id="IPR012373">
    <property type="entry name" value="Ferrdict_sens_TM"/>
</dbReference>
<proteinExistence type="predicted"/>
<keyword evidence="3" id="KW-1185">Reference proteome</keyword>
<dbReference type="InterPro" id="IPR038637">
    <property type="entry name" value="NPCBM_sf"/>
</dbReference>
<dbReference type="PANTHER" id="PTHR30273">
    <property type="entry name" value="PERIPLASMIC SIGNAL SENSOR AND SIGMA FACTOR ACTIVATOR FECR-RELATED"/>
    <property type="match status" value="1"/>
</dbReference>
<dbReference type="GO" id="GO:0016989">
    <property type="term" value="F:sigma factor antagonist activity"/>
    <property type="evidence" value="ECO:0007669"/>
    <property type="project" value="TreeGrafter"/>
</dbReference>
<protein>
    <recommendedName>
        <fullName evidence="4">FecR protein domain protein</fullName>
    </recommendedName>
</protein>
<evidence type="ECO:0000313" key="2">
    <source>
        <dbReference type="EMBL" id="MBB3208990.1"/>
    </source>
</evidence>
<dbReference type="Proteomes" id="UP000536179">
    <property type="component" value="Unassembled WGS sequence"/>
</dbReference>
<accession>A0A7W5H8E4</accession>
<dbReference type="RefSeq" id="WP_184307272.1">
    <property type="nucleotide sequence ID" value="NZ_JACHXU010000019.1"/>
</dbReference>
<comment type="caution">
    <text evidence="2">The sequence shown here is derived from an EMBL/GenBank/DDBJ whole genome shotgun (WGS) entry which is preliminary data.</text>
</comment>
<dbReference type="Gene3D" id="2.60.120.1440">
    <property type="match status" value="1"/>
</dbReference>
<dbReference type="AlphaFoldDB" id="A0A7W5H8E4"/>
<evidence type="ECO:0000256" key="1">
    <source>
        <dbReference type="SAM" id="Phobius"/>
    </source>
</evidence>
<dbReference type="EMBL" id="JACHXU010000019">
    <property type="protein sequence ID" value="MBB3208990.1"/>
    <property type="molecule type" value="Genomic_DNA"/>
</dbReference>
<dbReference type="Gene3D" id="2.60.120.1060">
    <property type="entry name" value="NPCBM/NEW2 domain"/>
    <property type="match status" value="1"/>
</dbReference>
<feature type="transmembrane region" description="Helical" evidence="1">
    <location>
        <begin position="83"/>
        <end position="101"/>
    </location>
</feature>
<keyword evidence="1" id="KW-0812">Transmembrane</keyword>